<accession>A0A1X1RBC8</accession>
<dbReference type="RefSeq" id="WP_085096304.1">
    <property type="nucleotide sequence ID" value="NZ_AP022603.1"/>
</dbReference>
<dbReference type="EMBL" id="LQOJ01000040">
    <property type="protein sequence ID" value="ORV02585.1"/>
    <property type="molecule type" value="Genomic_DNA"/>
</dbReference>
<dbReference type="PIRSF" id="PIRSF018072">
    <property type="entry name" value="UCP018072"/>
    <property type="match status" value="1"/>
</dbReference>
<reference evidence="3 4" key="1">
    <citation type="submission" date="2016-01" db="EMBL/GenBank/DDBJ databases">
        <title>The new phylogeny of the genus Mycobacterium.</title>
        <authorList>
            <person name="Tarcisio F."/>
            <person name="Conor M."/>
            <person name="Antonella G."/>
            <person name="Elisabetta G."/>
            <person name="Giulia F.S."/>
            <person name="Sara T."/>
            <person name="Anna F."/>
            <person name="Clotilde B."/>
            <person name="Roberto B."/>
            <person name="Veronica D.S."/>
            <person name="Fabio R."/>
            <person name="Monica P."/>
            <person name="Olivier J."/>
            <person name="Enrico T."/>
            <person name="Nicola S."/>
        </authorList>
    </citation>
    <scope>NUCLEOTIDE SEQUENCE [LARGE SCALE GENOMIC DNA]</scope>
    <source>
        <strain evidence="3 4">DSM 44179</strain>
    </source>
</reference>
<dbReference type="InterPro" id="IPR016709">
    <property type="entry name" value="HadA-like"/>
</dbReference>
<dbReference type="OrthoDB" id="5415111at2"/>
<protein>
    <recommendedName>
        <fullName evidence="1">UPF0336 protein AWC04_11705</fullName>
    </recommendedName>
</protein>
<dbReference type="Pfam" id="PF13452">
    <property type="entry name" value="FAS1_DH_region"/>
    <property type="match status" value="1"/>
</dbReference>
<dbReference type="InterPro" id="IPR039569">
    <property type="entry name" value="FAS1-like_DH_region"/>
</dbReference>
<dbReference type="AlphaFoldDB" id="A0A1X1RBC8"/>
<evidence type="ECO:0000313" key="4">
    <source>
        <dbReference type="Proteomes" id="UP000193484"/>
    </source>
</evidence>
<evidence type="ECO:0000259" key="2">
    <source>
        <dbReference type="Pfam" id="PF13452"/>
    </source>
</evidence>
<dbReference type="SUPFAM" id="SSF54637">
    <property type="entry name" value="Thioesterase/thiol ester dehydrase-isomerase"/>
    <property type="match status" value="1"/>
</dbReference>
<dbReference type="Gene3D" id="3.10.129.10">
    <property type="entry name" value="Hotdog Thioesterase"/>
    <property type="match status" value="1"/>
</dbReference>
<evidence type="ECO:0000313" key="3">
    <source>
        <dbReference type="EMBL" id="ORV02585.1"/>
    </source>
</evidence>
<evidence type="ECO:0000256" key="1">
    <source>
        <dbReference type="HAMAP-Rule" id="MF_00799"/>
    </source>
</evidence>
<proteinExistence type="inferred from homology"/>
<organism evidence="3 4">
    <name type="scientific">Mycolicibacterium fallax</name>
    <name type="common">Mycobacterium fallax</name>
    <dbReference type="NCBI Taxonomy" id="1793"/>
    <lineage>
        <taxon>Bacteria</taxon>
        <taxon>Bacillati</taxon>
        <taxon>Actinomycetota</taxon>
        <taxon>Actinomycetes</taxon>
        <taxon>Mycobacteriales</taxon>
        <taxon>Mycobacteriaceae</taxon>
        <taxon>Mycolicibacterium</taxon>
    </lineage>
</organism>
<dbReference type="NCBIfam" id="NF010244">
    <property type="entry name" value="PRK13691.1"/>
    <property type="match status" value="1"/>
</dbReference>
<dbReference type="HAMAP" id="MF_00799">
    <property type="entry name" value="UPF0336"/>
    <property type="match status" value="1"/>
</dbReference>
<dbReference type="STRING" id="1793.AWC04_11705"/>
<comment type="caution">
    <text evidence="3">The sequence shown here is derived from an EMBL/GenBank/DDBJ whole genome shotgun (WGS) entry which is preliminary data.</text>
</comment>
<dbReference type="CDD" id="cd03441">
    <property type="entry name" value="R_hydratase_like"/>
    <property type="match status" value="1"/>
</dbReference>
<dbReference type="Proteomes" id="UP000193484">
    <property type="component" value="Unassembled WGS sequence"/>
</dbReference>
<feature type="domain" description="FAS1-like dehydratase" evidence="2">
    <location>
        <begin position="15"/>
        <end position="136"/>
    </location>
</feature>
<sequence length="167" mass="18704">MAIKTDIRGMVHTYDDYFVVGREKVREFAKAVKSMDPATHDDAAAAELGYDGLVASLTFVSTVALIVQQDFFRKVDTGFETMQIVQVDQQFIYHRPIKVGDKLFPVMHIHSVDERFGADIVVTRNVLHDENGEVMLEAFTTMMGQQGEESAKIKFDVATGQVTRVAD</sequence>
<comment type="similarity">
    <text evidence="1">Belongs to the UPF0336 family.</text>
</comment>
<gene>
    <name evidence="3" type="ORF">AWC04_11705</name>
</gene>
<dbReference type="InterPro" id="IPR029069">
    <property type="entry name" value="HotDog_dom_sf"/>
</dbReference>
<name>A0A1X1RBC8_MYCFA</name>
<keyword evidence="4" id="KW-1185">Reference proteome</keyword>